<gene>
    <name evidence="1" type="ORF">GT019_09795</name>
</gene>
<protein>
    <submittedName>
        <fullName evidence="1">Cof-type HAD-IIB family hydrolase</fullName>
    </submittedName>
</protein>
<dbReference type="Pfam" id="PF08282">
    <property type="entry name" value="Hydrolase_3"/>
    <property type="match status" value="1"/>
</dbReference>
<dbReference type="InterPro" id="IPR006379">
    <property type="entry name" value="HAD-SF_hydro_IIB"/>
</dbReference>
<dbReference type="NCBIfam" id="TIGR01484">
    <property type="entry name" value="HAD-SF-IIB"/>
    <property type="match status" value="1"/>
</dbReference>
<dbReference type="Gene3D" id="3.40.50.1000">
    <property type="entry name" value="HAD superfamily/HAD-like"/>
    <property type="match status" value="1"/>
</dbReference>
<evidence type="ECO:0000313" key="2">
    <source>
        <dbReference type="Proteomes" id="UP000665561"/>
    </source>
</evidence>
<dbReference type="SFLD" id="SFLDG01140">
    <property type="entry name" value="C2.B:_Phosphomannomutase_and_P"/>
    <property type="match status" value="1"/>
</dbReference>
<dbReference type="CDD" id="cd07516">
    <property type="entry name" value="HAD_Pase"/>
    <property type="match status" value="1"/>
</dbReference>
<dbReference type="EMBL" id="JAAAMV010000004">
    <property type="protein sequence ID" value="NBD24166.1"/>
    <property type="molecule type" value="Genomic_DNA"/>
</dbReference>
<reference evidence="1 2" key="1">
    <citation type="submission" date="2020-01" db="EMBL/GenBank/DDBJ databases">
        <title>Paenibacillus soybeanensis sp. nov. isolated from the nodules of soybean (Glycine max(L.) Merr).</title>
        <authorList>
            <person name="Wang H."/>
        </authorList>
    </citation>
    <scope>NUCLEOTIDE SEQUENCE [LARGE SCALE GENOMIC DNA]</scope>
    <source>
        <strain evidence="1 2">T1</strain>
    </source>
</reference>
<keyword evidence="2" id="KW-1185">Reference proteome</keyword>
<name>A0ABW9XNG2_9BACL</name>
<proteinExistence type="predicted"/>
<dbReference type="InterPro" id="IPR036412">
    <property type="entry name" value="HAD-like_sf"/>
</dbReference>
<dbReference type="GO" id="GO:0016787">
    <property type="term" value="F:hydrolase activity"/>
    <property type="evidence" value="ECO:0007669"/>
    <property type="project" value="UniProtKB-KW"/>
</dbReference>
<accession>A0ABW9XNG2</accession>
<sequence>MRGIVLDLDGTLLNAAKQVSERNANALLACRQEGMKVIYATGRPPRSVRHLLPPELRSDASFVYYNGALVVDADAGIDVHTPIEPETAAEILDYCAERLPQEIRISLESQDRLYASREIRDPAFFSKSNRPTICAPKAMKQYVATKILLSEFGGAEGQLREAFAAKTRFIATDGGKLIQIMHPSVSKVSGVLIVCAHYGIATSELIAFGDDHNDLELFTMSAHAVAMGNAVNELKALATEVTDTNDRDGVAIVLERLLG</sequence>
<dbReference type="NCBIfam" id="TIGR00099">
    <property type="entry name" value="Cof-subfamily"/>
    <property type="match status" value="1"/>
</dbReference>
<dbReference type="Proteomes" id="UP000665561">
    <property type="component" value="Unassembled WGS sequence"/>
</dbReference>
<dbReference type="SFLD" id="SFLDS00003">
    <property type="entry name" value="Haloacid_Dehalogenase"/>
    <property type="match status" value="1"/>
</dbReference>
<keyword evidence="1" id="KW-0378">Hydrolase</keyword>
<dbReference type="PANTHER" id="PTHR10000">
    <property type="entry name" value="PHOSPHOSERINE PHOSPHATASE"/>
    <property type="match status" value="1"/>
</dbReference>
<evidence type="ECO:0000313" key="1">
    <source>
        <dbReference type="EMBL" id="NBD24166.1"/>
    </source>
</evidence>
<dbReference type="InterPro" id="IPR000150">
    <property type="entry name" value="Cof"/>
</dbReference>
<dbReference type="InterPro" id="IPR023214">
    <property type="entry name" value="HAD_sf"/>
</dbReference>
<dbReference type="Gene3D" id="3.30.1240.10">
    <property type="match status" value="1"/>
</dbReference>
<organism evidence="1 2">
    <name type="scientific">Paenibacillus glycinis</name>
    <dbReference type="NCBI Taxonomy" id="2697035"/>
    <lineage>
        <taxon>Bacteria</taxon>
        <taxon>Bacillati</taxon>
        <taxon>Bacillota</taxon>
        <taxon>Bacilli</taxon>
        <taxon>Bacillales</taxon>
        <taxon>Paenibacillaceae</taxon>
        <taxon>Paenibacillus</taxon>
    </lineage>
</organism>
<dbReference type="RefSeq" id="WP_161742961.1">
    <property type="nucleotide sequence ID" value="NZ_JAAAMV010000004.1"/>
</dbReference>
<dbReference type="PANTHER" id="PTHR10000:SF8">
    <property type="entry name" value="HAD SUPERFAMILY HYDROLASE-LIKE, TYPE 3"/>
    <property type="match status" value="1"/>
</dbReference>
<dbReference type="SUPFAM" id="SSF56784">
    <property type="entry name" value="HAD-like"/>
    <property type="match status" value="1"/>
</dbReference>
<comment type="caution">
    <text evidence="1">The sequence shown here is derived from an EMBL/GenBank/DDBJ whole genome shotgun (WGS) entry which is preliminary data.</text>
</comment>